<sequence>MKMRNFVFFSLLILSIFIFNSCVNLNYLEDEDESNTFMEPSDISPINSYIPDLIKLAEREYDEDVLVVGYENLSDLENFTDKLDQEIEVKSLIPEIRVALLSLEGQNVENVLKDLDSEKKIEGIRYIEPNYTDREIQVIKNDPNVIIEETGSNALNQVEEGYPDYREFQYALDKDKIDAEAAWATATGAGVIVGLLDTGTDGTHPDLVNQLKEGYDPYWNKKIDPSENSDTDGHGTHTAGIIAAKDDGQGVVGLAPDAKIMPIRIFNPNYVGDYAVAAGIVWAVENGADILSNSWGGGGYSNILKDAFDYALTHNVVVVASSGNFTTDQHWFYPSGFPGVIAVAASDDKDNIAYFSSRGDYVSVSAPGVDIISTIPVESLDEYEGIDGNPYIRWSGTSMSAPYVSALAALIKEKCPDANVYQIRKMIEVGAEDIEQDGYDTAAGYGRISSDSLDLDPTNYTAGALRVEAISERSCDYLPGVNITLENQETGKRYYGKTNDEGYELFAYIEPGNYEIIIGGPEYLYGSAPNYRMEEELSYSGIVEVEQVEYESIELLPEATVTTYIQKFETTQFRANLKADLPFEGTLTISLLDYYETPIKTFELPSNEEISIDLLQHIIESGHYYLAYEYVGAIAEEEFGISGEIQINSESIPVAIPINQEGRGFIDEYGGSGIPWTIF</sequence>
<dbReference type="PROSITE" id="PS00138">
    <property type="entry name" value="SUBTILASE_SER"/>
    <property type="match status" value="1"/>
</dbReference>
<dbReference type="RefSeq" id="WP_012208582.1">
    <property type="nucleotide sequence ID" value="NC_010003.1"/>
</dbReference>
<evidence type="ECO:0000256" key="2">
    <source>
        <dbReference type="ARBA" id="ARBA00022670"/>
    </source>
</evidence>
<evidence type="ECO:0000313" key="10">
    <source>
        <dbReference type="Proteomes" id="UP000000789"/>
    </source>
</evidence>
<evidence type="ECO:0000256" key="3">
    <source>
        <dbReference type="ARBA" id="ARBA00022801"/>
    </source>
</evidence>
<dbReference type="Gene3D" id="3.40.50.200">
    <property type="entry name" value="Peptidase S8/S53 domain"/>
    <property type="match status" value="1"/>
</dbReference>
<dbReference type="PROSITE" id="PS51892">
    <property type="entry name" value="SUBTILASE"/>
    <property type="match status" value="1"/>
</dbReference>
<dbReference type="Pfam" id="PF00082">
    <property type="entry name" value="Peptidase_S8"/>
    <property type="match status" value="1"/>
</dbReference>
<dbReference type="AlphaFoldDB" id="A9BFY3"/>
<dbReference type="InterPro" id="IPR015500">
    <property type="entry name" value="Peptidase_S8_subtilisin-rel"/>
</dbReference>
<dbReference type="InterPro" id="IPR034063">
    <property type="entry name" value="Fervidolysin_dom"/>
</dbReference>
<dbReference type="eggNOG" id="COG1404">
    <property type="taxonomic scope" value="Bacteria"/>
</dbReference>
<dbReference type="Proteomes" id="UP000000789">
    <property type="component" value="Chromosome"/>
</dbReference>
<dbReference type="STRING" id="403833.Pmob_0755"/>
<keyword evidence="10" id="KW-1185">Reference proteome</keyword>
<dbReference type="InterPro" id="IPR000209">
    <property type="entry name" value="Peptidase_S8/S53_dom"/>
</dbReference>
<dbReference type="EMBL" id="CP000879">
    <property type="protein sequence ID" value="ABX31479.1"/>
    <property type="molecule type" value="Genomic_DNA"/>
</dbReference>
<dbReference type="GO" id="GO:0006508">
    <property type="term" value="P:proteolysis"/>
    <property type="evidence" value="ECO:0007669"/>
    <property type="project" value="UniProtKB-KW"/>
</dbReference>
<protein>
    <submittedName>
        <fullName evidence="9">Peptidase S8 and S53 subtilisin kexin sedolisin</fullName>
    </submittedName>
</protein>
<evidence type="ECO:0000256" key="4">
    <source>
        <dbReference type="ARBA" id="ARBA00022825"/>
    </source>
</evidence>
<dbReference type="PANTHER" id="PTHR43806">
    <property type="entry name" value="PEPTIDASE S8"/>
    <property type="match status" value="1"/>
</dbReference>
<dbReference type="SUPFAM" id="SSF52743">
    <property type="entry name" value="Subtilisin-like"/>
    <property type="match status" value="1"/>
</dbReference>
<keyword evidence="4 5" id="KW-0720">Serine protease</keyword>
<evidence type="ECO:0000259" key="6">
    <source>
        <dbReference type="Pfam" id="PF00082"/>
    </source>
</evidence>
<dbReference type="InterPro" id="IPR023828">
    <property type="entry name" value="Peptidase_S8_Ser-AS"/>
</dbReference>
<gene>
    <name evidence="9" type="ordered locus">Pmob_0755</name>
</gene>
<keyword evidence="3 5" id="KW-0378">Hydrolase</keyword>
<dbReference type="KEGG" id="pmo:Pmob_0755"/>
<dbReference type="Gene3D" id="2.60.40.10">
    <property type="entry name" value="Immunoglobulins"/>
    <property type="match status" value="1"/>
</dbReference>
<dbReference type="InterPro" id="IPR037045">
    <property type="entry name" value="S8pro/Inhibitor_I9_sf"/>
</dbReference>
<comment type="similarity">
    <text evidence="1 5">Belongs to the peptidase S8 family.</text>
</comment>
<dbReference type="InterPro" id="IPR050131">
    <property type="entry name" value="Peptidase_S8_subtilisin-like"/>
</dbReference>
<feature type="active site" description="Charge relay system" evidence="5">
    <location>
        <position position="398"/>
    </location>
</feature>
<dbReference type="PRINTS" id="PR00723">
    <property type="entry name" value="SUBTILISIN"/>
</dbReference>
<evidence type="ECO:0000313" key="9">
    <source>
        <dbReference type="EMBL" id="ABX31479.1"/>
    </source>
</evidence>
<feature type="domain" description="Fervidolysin/DR-A0283-like Ig-like" evidence="8">
    <location>
        <begin position="474"/>
        <end position="528"/>
    </location>
</feature>
<dbReference type="GO" id="GO:0004252">
    <property type="term" value="F:serine-type endopeptidase activity"/>
    <property type="evidence" value="ECO:0007669"/>
    <property type="project" value="UniProtKB-UniRule"/>
</dbReference>
<proteinExistence type="inferred from homology"/>
<dbReference type="InterPro" id="IPR054399">
    <property type="entry name" value="Fervidolysin-like_N_prodom"/>
</dbReference>
<dbReference type="InterPro" id="IPR056489">
    <property type="entry name" value="Ig_Fls_DR_A0283-like"/>
</dbReference>
<dbReference type="Gene3D" id="2.60.40.1800">
    <property type="match status" value="1"/>
</dbReference>
<dbReference type="CDD" id="cd07485">
    <property type="entry name" value="Peptidases_S8_Fervidolysin_like"/>
    <property type="match status" value="1"/>
</dbReference>
<name>A9BFY3_PETMO</name>
<feature type="active site" description="Charge relay system" evidence="5">
    <location>
        <position position="234"/>
    </location>
</feature>
<evidence type="ECO:0000256" key="5">
    <source>
        <dbReference type="PROSITE-ProRule" id="PRU01240"/>
    </source>
</evidence>
<dbReference type="InterPro" id="IPR036852">
    <property type="entry name" value="Peptidase_S8/S53_dom_sf"/>
</dbReference>
<keyword evidence="2 5" id="KW-0645">Protease</keyword>
<dbReference type="Gene3D" id="3.30.70.80">
    <property type="entry name" value="Peptidase S8 propeptide/proteinase inhibitor I9"/>
    <property type="match status" value="1"/>
</dbReference>
<evidence type="ECO:0000259" key="7">
    <source>
        <dbReference type="Pfam" id="PF22148"/>
    </source>
</evidence>
<organism evidence="9 10">
    <name type="scientific">Petrotoga mobilis (strain DSM 10674 / SJ95)</name>
    <dbReference type="NCBI Taxonomy" id="403833"/>
    <lineage>
        <taxon>Bacteria</taxon>
        <taxon>Thermotogati</taxon>
        <taxon>Thermotogota</taxon>
        <taxon>Thermotogae</taxon>
        <taxon>Petrotogales</taxon>
        <taxon>Petrotogaceae</taxon>
        <taxon>Petrotoga</taxon>
    </lineage>
</organism>
<evidence type="ECO:0000259" key="8">
    <source>
        <dbReference type="Pfam" id="PF24025"/>
    </source>
</evidence>
<accession>A9BFY3</accession>
<feature type="domain" description="Fervidolysin-like N-terminal prodomain" evidence="7">
    <location>
        <begin position="57"/>
        <end position="130"/>
    </location>
</feature>
<dbReference type="HOGENOM" id="CLU_011263_15_6_0"/>
<evidence type="ECO:0000256" key="1">
    <source>
        <dbReference type="ARBA" id="ARBA00011073"/>
    </source>
</evidence>
<dbReference type="MEROPS" id="S08.021"/>
<feature type="active site" description="Charge relay system" evidence="5">
    <location>
        <position position="197"/>
    </location>
</feature>
<dbReference type="Pfam" id="PF22148">
    <property type="entry name" value="Fervidolysin_NPro-like"/>
    <property type="match status" value="1"/>
</dbReference>
<dbReference type="PANTHER" id="PTHR43806:SF11">
    <property type="entry name" value="CEREVISIN-RELATED"/>
    <property type="match status" value="1"/>
</dbReference>
<dbReference type="Pfam" id="PF24025">
    <property type="entry name" value="Ig_DR_A0283-like"/>
    <property type="match status" value="1"/>
</dbReference>
<reference evidence="9" key="1">
    <citation type="submission" date="2007-11" db="EMBL/GenBank/DDBJ databases">
        <title>Complete sequence of Petroga mobilis SJ95.</title>
        <authorList>
            <consortium name="US DOE Joint Genome Institute"/>
            <person name="Copeland A."/>
            <person name="Lucas S."/>
            <person name="Lapidus A."/>
            <person name="Barry K."/>
            <person name="Glavina del Rio T."/>
            <person name="Dalin E."/>
            <person name="Tice H."/>
            <person name="Pitluck S."/>
            <person name="Meincke L."/>
            <person name="Brettin T."/>
            <person name="Bruce D."/>
            <person name="Detter J.C."/>
            <person name="Han C."/>
            <person name="Kuske C.R."/>
            <person name="Schmutz J."/>
            <person name="Larimer F."/>
            <person name="Land M."/>
            <person name="Hauser L."/>
            <person name="Kyrpides N."/>
            <person name="Mikhailova N."/>
            <person name="Noll K."/>
            <person name="Richardson P."/>
        </authorList>
    </citation>
    <scope>NUCLEOTIDE SEQUENCE [LARGE SCALE GENOMIC DNA]</scope>
    <source>
        <strain evidence="9">SJ95</strain>
    </source>
</reference>
<feature type="domain" description="Peptidase S8/S53" evidence="6">
    <location>
        <begin position="188"/>
        <end position="446"/>
    </location>
</feature>
<dbReference type="InterPro" id="IPR013783">
    <property type="entry name" value="Ig-like_fold"/>
</dbReference>